<accession>A0A9W6J0P6</accession>
<evidence type="ECO:0008006" key="3">
    <source>
        <dbReference type="Google" id="ProtNLM"/>
    </source>
</evidence>
<evidence type="ECO:0000313" key="1">
    <source>
        <dbReference type="EMBL" id="GLK67154.1"/>
    </source>
</evidence>
<dbReference type="InterPro" id="IPR028082">
    <property type="entry name" value="Peripla_BP_I"/>
</dbReference>
<dbReference type="PRINTS" id="PR00337">
    <property type="entry name" value="LEUILEVALBP"/>
</dbReference>
<dbReference type="InterPro" id="IPR000709">
    <property type="entry name" value="Leu_Ile_Val-bd"/>
</dbReference>
<dbReference type="Gene3D" id="3.40.50.2300">
    <property type="match status" value="2"/>
</dbReference>
<dbReference type="Pfam" id="PF13433">
    <property type="entry name" value="Peripla_BP_5"/>
    <property type="match status" value="1"/>
</dbReference>
<protein>
    <recommendedName>
        <fullName evidence="3">Amino acid ABC transporter substrate-binding protein</fullName>
    </recommendedName>
</protein>
<keyword evidence="2" id="KW-1185">Reference proteome</keyword>
<dbReference type="CDD" id="cd06357">
    <property type="entry name" value="PBP1_AmiC"/>
    <property type="match status" value="1"/>
</dbReference>
<dbReference type="Proteomes" id="UP001143372">
    <property type="component" value="Unassembled WGS sequence"/>
</dbReference>
<dbReference type="GO" id="GO:0006865">
    <property type="term" value="P:amino acid transport"/>
    <property type="evidence" value="ECO:0007669"/>
    <property type="project" value="InterPro"/>
</dbReference>
<proteinExistence type="predicted"/>
<evidence type="ECO:0000313" key="2">
    <source>
        <dbReference type="Proteomes" id="UP001143372"/>
    </source>
</evidence>
<comment type="caution">
    <text evidence="1">The sequence shown here is derived from an EMBL/GenBank/DDBJ whole genome shotgun (WGS) entry which is preliminary data.</text>
</comment>
<dbReference type="InterPro" id="IPR039570">
    <property type="entry name" value="AmiC_PBP1"/>
</dbReference>
<dbReference type="SUPFAM" id="SSF53822">
    <property type="entry name" value="Periplasmic binding protein-like I"/>
    <property type="match status" value="1"/>
</dbReference>
<reference evidence="1" key="2">
    <citation type="submission" date="2023-01" db="EMBL/GenBank/DDBJ databases">
        <authorList>
            <person name="Sun Q."/>
            <person name="Evtushenko L."/>
        </authorList>
    </citation>
    <scope>NUCLEOTIDE SEQUENCE</scope>
    <source>
        <strain evidence="1">VKM B-2347</strain>
    </source>
</reference>
<dbReference type="GO" id="GO:0033218">
    <property type="term" value="F:amide binding"/>
    <property type="evidence" value="ECO:0007669"/>
    <property type="project" value="InterPro"/>
</dbReference>
<dbReference type="EMBL" id="BSFI01000004">
    <property type="protein sequence ID" value="GLK67154.1"/>
    <property type="molecule type" value="Genomic_DNA"/>
</dbReference>
<dbReference type="AlphaFoldDB" id="A0A9W6J0P6"/>
<organism evidence="1 2">
    <name type="scientific">Hansschlegelia plantiphila</name>
    <dbReference type="NCBI Taxonomy" id="374655"/>
    <lineage>
        <taxon>Bacteria</taxon>
        <taxon>Pseudomonadati</taxon>
        <taxon>Pseudomonadota</taxon>
        <taxon>Alphaproteobacteria</taxon>
        <taxon>Hyphomicrobiales</taxon>
        <taxon>Methylopilaceae</taxon>
        <taxon>Hansschlegelia</taxon>
    </lineage>
</organism>
<dbReference type="PANTHER" id="PTHR47628">
    <property type="match status" value="1"/>
</dbReference>
<name>A0A9W6J0P6_9HYPH</name>
<dbReference type="PANTHER" id="PTHR47628:SF1">
    <property type="entry name" value="ALIPHATIC AMIDASE EXPRESSION-REGULATING PROTEIN"/>
    <property type="match status" value="1"/>
</dbReference>
<sequence length="365" mass="40067">MLFSQTGCTADIERTQLHGTLMAIEEINAAGGVRGREIRPIVYDPGAGSVPYAYLAKKLIVEDGATSIFGCYTSASRKAIIPVMERLNGLLWYPTPYEGFEYSPNVIYTGAVPNQNSSELCRFMMQTYGPRFYLIGSDYVYPRRSNRLVREFLAGAGGSVVGERYVGIRARRQDFTPIMRDIEDVGADVIFSTVVGEGTSFLYQAYADAGFDPTRMPIASLTTTEAEIEAMGFDVGEAHITAACYFAGIESPSNTAFVNGFKKRFGEASTNACAEAAYFQVHLFARALEKTNSLATDDLRPLVLGSTFDAPQGRVRINPASGHTDLWTRIGRANRRGQFTLLREVRTPVQADPFMICAEPAQLKA</sequence>
<gene>
    <name evidence="1" type="ORF">GCM10008179_07920</name>
</gene>
<reference evidence="1" key="1">
    <citation type="journal article" date="2014" name="Int. J. Syst. Evol. Microbiol.">
        <title>Complete genome sequence of Corynebacterium casei LMG S-19264T (=DSM 44701T), isolated from a smear-ripened cheese.</title>
        <authorList>
            <consortium name="US DOE Joint Genome Institute (JGI-PGF)"/>
            <person name="Walter F."/>
            <person name="Albersmeier A."/>
            <person name="Kalinowski J."/>
            <person name="Ruckert C."/>
        </authorList>
    </citation>
    <scope>NUCLEOTIDE SEQUENCE</scope>
    <source>
        <strain evidence="1">VKM B-2347</strain>
    </source>
</reference>